<comment type="caution">
    <text evidence="6">The sequence shown here is derived from an EMBL/GenBank/DDBJ whole genome shotgun (WGS) entry which is preliminary data.</text>
</comment>
<keyword evidence="3" id="KW-0862">Zinc</keyword>
<dbReference type="Gene3D" id="1.10.10.60">
    <property type="entry name" value="Homeodomain-like"/>
    <property type="match status" value="1"/>
</dbReference>
<keyword evidence="2" id="KW-0863">Zinc-finger</keyword>
<evidence type="ECO:0000256" key="2">
    <source>
        <dbReference type="ARBA" id="ARBA00022771"/>
    </source>
</evidence>
<dbReference type="AlphaFoldDB" id="A0AAE1TAV8"/>
<dbReference type="GO" id="GO:0008270">
    <property type="term" value="F:zinc ion binding"/>
    <property type="evidence" value="ECO:0007669"/>
    <property type="project" value="UniProtKB-KW"/>
</dbReference>
<name>A0AAE1TAV8_9FABA</name>
<evidence type="ECO:0000256" key="1">
    <source>
        <dbReference type="ARBA" id="ARBA00022723"/>
    </source>
</evidence>
<dbReference type="Proteomes" id="UP001293593">
    <property type="component" value="Unassembled WGS sequence"/>
</dbReference>
<dbReference type="InterPro" id="IPR019786">
    <property type="entry name" value="Zinc_finger_PHD-type_CS"/>
</dbReference>
<dbReference type="PANTHER" id="PTHR47863">
    <property type="entry name" value="RING/FYVE/PHD ZINC FINGER SUPERFAMILY PROTEIN"/>
    <property type="match status" value="1"/>
</dbReference>
<dbReference type="PANTHER" id="PTHR47863:SF5">
    <property type="entry name" value="HOMEODOMAIN-LIKE PROTEIN WITH RING_FYVE_PHD-TYPE ZINC FINGER DOMAIN-CONTAINING PROTEIN-RELATED"/>
    <property type="match status" value="1"/>
</dbReference>
<evidence type="ECO:0000259" key="5">
    <source>
        <dbReference type="PROSITE" id="PS50090"/>
    </source>
</evidence>
<feature type="compositionally biased region" description="Polar residues" evidence="4">
    <location>
        <begin position="354"/>
        <end position="363"/>
    </location>
</feature>
<organism evidence="6 7">
    <name type="scientific">Acacia crassicarpa</name>
    <name type="common">northern wattle</name>
    <dbReference type="NCBI Taxonomy" id="499986"/>
    <lineage>
        <taxon>Eukaryota</taxon>
        <taxon>Viridiplantae</taxon>
        <taxon>Streptophyta</taxon>
        <taxon>Embryophyta</taxon>
        <taxon>Tracheophyta</taxon>
        <taxon>Spermatophyta</taxon>
        <taxon>Magnoliopsida</taxon>
        <taxon>eudicotyledons</taxon>
        <taxon>Gunneridae</taxon>
        <taxon>Pentapetalae</taxon>
        <taxon>rosids</taxon>
        <taxon>fabids</taxon>
        <taxon>Fabales</taxon>
        <taxon>Fabaceae</taxon>
        <taxon>Caesalpinioideae</taxon>
        <taxon>mimosoid clade</taxon>
        <taxon>Acacieae</taxon>
        <taxon>Acacia</taxon>
    </lineage>
</organism>
<evidence type="ECO:0000256" key="3">
    <source>
        <dbReference type="ARBA" id="ARBA00022833"/>
    </source>
</evidence>
<reference evidence="6" key="1">
    <citation type="submission" date="2023-10" db="EMBL/GenBank/DDBJ databases">
        <title>Chromosome-level genome of the transformable northern wattle, Acacia crassicarpa.</title>
        <authorList>
            <person name="Massaro I."/>
            <person name="Sinha N.R."/>
            <person name="Poethig S."/>
            <person name="Leichty A.R."/>
        </authorList>
    </citation>
    <scope>NUCLEOTIDE SEQUENCE</scope>
    <source>
        <strain evidence="6">Acra3RX</strain>
        <tissue evidence="6">Leaf</tissue>
    </source>
</reference>
<keyword evidence="7" id="KW-1185">Reference proteome</keyword>
<dbReference type="InterPro" id="IPR001005">
    <property type="entry name" value="SANT/Myb"/>
</dbReference>
<dbReference type="CDD" id="cd11660">
    <property type="entry name" value="SANT_TRF"/>
    <property type="match status" value="1"/>
</dbReference>
<feature type="domain" description="Myb-like" evidence="5">
    <location>
        <begin position="411"/>
        <end position="471"/>
    </location>
</feature>
<evidence type="ECO:0000313" key="7">
    <source>
        <dbReference type="Proteomes" id="UP001293593"/>
    </source>
</evidence>
<dbReference type="InterPro" id="IPR013083">
    <property type="entry name" value="Znf_RING/FYVE/PHD"/>
</dbReference>
<dbReference type="Gene3D" id="3.30.40.10">
    <property type="entry name" value="Zinc/RING finger domain, C3HC4 (zinc finger)"/>
    <property type="match status" value="1"/>
</dbReference>
<dbReference type="PROSITE" id="PS50090">
    <property type="entry name" value="MYB_LIKE"/>
    <property type="match status" value="1"/>
</dbReference>
<dbReference type="SUPFAM" id="SSF57903">
    <property type="entry name" value="FYVE/PHD zinc finger"/>
    <property type="match status" value="1"/>
</dbReference>
<evidence type="ECO:0000256" key="4">
    <source>
        <dbReference type="SAM" id="MobiDB-lite"/>
    </source>
</evidence>
<dbReference type="PROSITE" id="PS01359">
    <property type="entry name" value="ZF_PHD_1"/>
    <property type="match status" value="1"/>
</dbReference>
<feature type="region of interest" description="Disordered" evidence="4">
    <location>
        <begin position="354"/>
        <end position="380"/>
    </location>
</feature>
<dbReference type="EMBL" id="JAWXYG010000003">
    <property type="protein sequence ID" value="KAK4279032.1"/>
    <property type="molecule type" value="Genomic_DNA"/>
</dbReference>
<dbReference type="InterPro" id="IPR009057">
    <property type="entry name" value="Homeodomain-like_sf"/>
</dbReference>
<feature type="region of interest" description="Disordered" evidence="4">
    <location>
        <begin position="49"/>
        <end position="73"/>
    </location>
</feature>
<protein>
    <recommendedName>
        <fullName evidence="5">Myb-like domain-containing protein</fullName>
    </recommendedName>
</protein>
<evidence type="ECO:0000313" key="6">
    <source>
        <dbReference type="EMBL" id="KAK4279032.1"/>
    </source>
</evidence>
<gene>
    <name evidence="6" type="ORF">QN277_016796</name>
</gene>
<accession>A0AAE1TAV8</accession>
<dbReference type="InterPro" id="IPR011011">
    <property type="entry name" value="Znf_FYVE_PHD"/>
</dbReference>
<dbReference type="SUPFAM" id="SSF46689">
    <property type="entry name" value="Homeodomain-like"/>
    <property type="match status" value="1"/>
</dbReference>
<keyword evidence="1" id="KW-0479">Metal-binding</keyword>
<sequence>MRTRNLCGGNAVTPTNTVLVTGSEVPHLVRRNEDNLAVLKASLESNHDMADAREDVSKGNINNDMDEGSNRSSRDFLDEDDMHWNFLGIKSCFSCNEGGEVLVCSETDCPINLHAKCLCIEPKFDDKGNFYCPYCWYKRAWAEAQESRERALLAKKDLSKFFFQNGITSGILAENDVGFKTREPKDVMGNGSGLDYHNRSGNKSVHSYPLKTMHDQHGIVVEDMANADGLEANTDVSREENTPVHVVLDHISSGREVFGLLNNNTSRTLKTRFVEGQGRIKLEDIRDDNECVHAMIAENVKPLSSFRFAEFTDGNLPDYAFAKEMQEGVEAYADKSRAKDREKLAQNELNLSATDCSVSGTGDSDSEPRPMKSKTGSKNACYKDEVVNPETLGLPQRSSMRGCSKKLALETGKRKRLNWTVEEVNMLKEGVLKFGMDQPNIPWKKILEYGCHVFHSKRNTADLKDKWKHLKF</sequence>
<proteinExistence type="predicted"/>